<dbReference type="AlphaFoldDB" id="A0A0A7EGZ2"/>
<keyword evidence="2" id="KW-0378">Hydrolase</keyword>
<dbReference type="PANTHER" id="PTHR43519">
    <property type="entry name" value="ATP-DEPENDENT RNA HELICASE HRPB"/>
    <property type="match status" value="1"/>
</dbReference>
<dbReference type="Pfam" id="PF00270">
    <property type="entry name" value="DEAD"/>
    <property type="match status" value="1"/>
</dbReference>
<dbReference type="GO" id="GO:0003676">
    <property type="term" value="F:nucleic acid binding"/>
    <property type="evidence" value="ECO:0007669"/>
    <property type="project" value="InterPro"/>
</dbReference>
<keyword evidence="1" id="KW-0547">Nucleotide-binding</keyword>
<evidence type="ECO:0000256" key="2">
    <source>
        <dbReference type="ARBA" id="ARBA00022801"/>
    </source>
</evidence>
<dbReference type="EMBL" id="CP009888">
    <property type="protein sequence ID" value="AIY65331.1"/>
    <property type="molecule type" value="Genomic_DNA"/>
</dbReference>
<dbReference type="PROSITE" id="PS51194">
    <property type="entry name" value="HELICASE_CTER"/>
    <property type="match status" value="1"/>
</dbReference>
<dbReference type="InterPro" id="IPR001650">
    <property type="entry name" value="Helicase_C-like"/>
</dbReference>
<dbReference type="SMART" id="SM00490">
    <property type="entry name" value="HELICc"/>
    <property type="match status" value="1"/>
</dbReference>
<evidence type="ECO:0000256" key="4">
    <source>
        <dbReference type="ARBA" id="ARBA00022840"/>
    </source>
</evidence>
<protein>
    <recommendedName>
        <fullName evidence="9">DEAD/DEAH box helicase</fullName>
    </recommendedName>
</protein>
<sequence length="788" mass="87982">MLPINQIKTDFLAHIGNNNSYQPIIVSANTGTGKSTQLPQWCTHTGKVLVIEPRRIACTSLAERVANEMQTPLGEKVGYAIRFEIQANDNSEIVFVTPGVALRWLNEGLLNDFNTIMLDEFHERRWDTDLLLALLLEHNKTSNQPYQLVITSATLNAEQLINYCQGTHLHAEGKVFPVDEHYLAPAMRDMPHKDNLTERMAFAAEKAYQLGSQDVLAFLPGKGEIQLCASYLRARLNNQFDIITLHGASPISEQKRALQQGDKRRLILATNVAETSLTIPGVDVVIDSGLERRTHIRNGQSVLDLTAIANDSKLQRRGRAGRIKQGVYLALFGQHAPLEAHTPPEIQRENLTDMMLAAAANNNALGNLRFINPLSQQAHDLAFSTLKSINAINDAGIATDYGKALAPLPIDVSLSHLVASMPNNRLKQAMADLAGALSVPAKLYTLDKNAEKFLQLENDFPNLCDFSLLIGLVRGQFLEYISAEENALIEAKQFASQLRSHFDLPELSKYASYNITELQHAIAALLPSCVYIKKQNRRGSYNNGQQEVVIAKDSYLSNEPDALLVLKTYSLAGRAVKDRKTLATKVSPITTSIIIDNDLGEAKLCSSEITEQNELLGNYQYHYAGTSLKSFSDVIKSHEFIAATVNLIETGALCESLFEKLTQEFQQLCLYQNVHSTDWQLLAPHKHIAQVLSDLEISSLDELALLDNSDFAYGLVDDYTWQQFCELYPLTVVLPQQQLRVEYFISAKRVVLHYMSGKRVEAPKKWELPNFNGAKIQYRRASKLVDIK</sequence>
<evidence type="ECO:0000256" key="3">
    <source>
        <dbReference type="ARBA" id="ARBA00022806"/>
    </source>
</evidence>
<dbReference type="Pfam" id="PF00271">
    <property type="entry name" value="Helicase_C"/>
    <property type="match status" value="1"/>
</dbReference>
<dbReference type="SMART" id="SM00487">
    <property type="entry name" value="DEXDc"/>
    <property type="match status" value="1"/>
</dbReference>
<dbReference type="Proteomes" id="UP000030341">
    <property type="component" value="Chromosome 1"/>
</dbReference>
<dbReference type="KEGG" id="pseo:OM33_09340"/>
<dbReference type="SUPFAM" id="SSF52540">
    <property type="entry name" value="P-loop containing nucleoside triphosphate hydrolases"/>
    <property type="match status" value="1"/>
</dbReference>
<dbReference type="STRING" id="1348114.OM33_09340"/>
<keyword evidence="3" id="KW-0347">Helicase</keyword>
<keyword evidence="8" id="KW-1185">Reference proteome</keyword>
<evidence type="ECO:0000259" key="6">
    <source>
        <dbReference type="PROSITE" id="PS51194"/>
    </source>
</evidence>
<dbReference type="PROSITE" id="PS51192">
    <property type="entry name" value="HELICASE_ATP_BIND_1"/>
    <property type="match status" value="1"/>
</dbReference>
<dbReference type="GO" id="GO:0004386">
    <property type="term" value="F:helicase activity"/>
    <property type="evidence" value="ECO:0007669"/>
    <property type="project" value="UniProtKB-KW"/>
</dbReference>
<evidence type="ECO:0000256" key="1">
    <source>
        <dbReference type="ARBA" id="ARBA00022741"/>
    </source>
</evidence>
<dbReference type="HOGENOM" id="CLU_001832_5_6_6"/>
<dbReference type="Gene3D" id="1.20.120.1080">
    <property type="match status" value="1"/>
</dbReference>
<feature type="domain" description="Helicase ATP-binding" evidence="5">
    <location>
        <begin position="15"/>
        <end position="173"/>
    </location>
</feature>
<gene>
    <name evidence="7" type="ORF">OM33_09340</name>
</gene>
<evidence type="ECO:0008006" key="9">
    <source>
        <dbReference type="Google" id="ProtNLM"/>
    </source>
</evidence>
<accession>A0A0A7EGZ2</accession>
<dbReference type="PANTHER" id="PTHR43519:SF1">
    <property type="entry name" value="ATP-DEPENDENT RNA HELICASE HRPB"/>
    <property type="match status" value="1"/>
</dbReference>
<dbReference type="InterPro" id="IPR014001">
    <property type="entry name" value="Helicase_ATP-bd"/>
</dbReference>
<organism evidence="7 8">
    <name type="scientific">Pseudoalteromonas piratica</name>
    <dbReference type="NCBI Taxonomy" id="1348114"/>
    <lineage>
        <taxon>Bacteria</taxon>
        <taxon>Pseudomonadati</taxon>
        <taxon>Pseudomonadota</taxon>
        <taxon>Gammaproteobacteria</taxon>
        <taxon>Alteromonadales</taxon>
        <taxon>Pseudoalteromonadaceae</taxon>
        <taxon>Pseudoalteromonas</taxon>
    </lineage>
</organism>
<proteinExistence type="predicted"/>
<dbReference type="CDD" id="cd18791">
    <property type="entry name" value="SF2_C_RHA"/>
    <property type="match status" value="1"/>
</dbReference>
<dbReference type="OrthoDB" id="9805617at2"/>
<dbReference type="RefSeq" id="WP_038641115.1">
    <property type="nucleotide sequence ID" value="NZ_CP009888.1"/>
</dbReference>
<keyword evidence="4" id="KW-0067">ATP-binding</keyword>
<dbReference type="Gene3D" id="3.40.50.300">
    <property type="entry name" value="P-loop containing nucleotide triphosphate hydrolases"/>
    <property type="match status" value="2"/>
</dbReference>
<name>A0A0A7EGZ2_9GAMM</name>
<evidence type="ECO:0000259" key="5">
    <source>
        <dbReference type="PROSITE" id="PS51192"/>
    </source>
</evidence>
<dbReference type="InterPro" id="IPR027417">
    <property type="entry name" value="P-loop_NTPase"/>
</dbReference>
<dbReference type="eggNOG" id="COG1643">
    <property type="taxonomic scope" value="Bacteria"/>
</dbReference>
<dbReference type="CDD" id="cd17917">
    <property type="entry name" value="DEXHc_RHA-like"/>
    <property type="match status" value="1"/>
</dbReference>
<reference evidence="7 8" key="1">
    <citation type="submission" date="2014-11" db="EMBL/GenBank/DDBJ databases">
        <title>Complete Genome Sequence of Pseudoalteromonas sp. Strain OCN003 Isolated from Kaneohe Bay, Oahu, Hawaii.</title>
        <authorList>
            <person name="Beurmann S."/>
            <person name="Videau P."/>
            <person name="Ushijima B."/>
            <person name="Smith A.M."/>
            <person name="Aeby G.S."/>
            <person name="Callahan S.M."/>
            <person name="Belcaid M."/>
        </authorList>
    </citation>
    <scope>NUCLEOTIDE SEQUENCE [LARGE SCALE GENOMIC DNA]</scope>
    <source>
        <strain evidence="7 8">OCN003</strain>
    </source>
</reference>
<evidence type="ECO:0000313" key="7">
    <source>
        <dbReference type="EMBL" id="AIY65331.1"/>
    </source>
</evidence>
<evidence type="ECO:0000313" key="8">
    <source>
        <dbReference type="Proteomes" id="UP000030341"/>
    </source>
</evidence>
<dbReference type="GO" id="GO:0005524">
    <property type="term" value="F:ATP binding"/>
    <property type="evidence" value="ECO:0007669"/>
    <property type="project" value="UniProtKB-KW"/>
</dbReference>
<feature type="domain" description="Helicase C-terminal" evidence="6">
    <location>
        <begin position="195"/>
        <end position="362"/>
    </location>
</feature>
<dbReference type="InterPro" id="IPR011545">
    <property type="entry name" value="DEAD/DEAH_box_helicase_dom"/>
</dbReference>
<dbReference type="GO" id="GO:0016787">
    <property type="term" value="F:hydrolase activity"/>
    <property type="evidence" value="ECO:0007669"/>
    <property type="project" value="UniProtKB-KW"/>
</dbReference>